<dbReference type="AlphaFoldDB" id="A0A0U5FRF9"/>
<proteinExistence type="predicted"/>
<evidence type="ECO:0000313" key="2">
    <source>
        <dbReference type="Proteomes" id="UP000054771"/>
    </source>
</evidence>
<dbReference type="OMA" id="WVIGHEK"/>
<dbReference type="OrthoDB" id="2967263at2759"/>
<name>A0A0U5FRF9_ASPCI</name>
<gene>
    <name evidence="1" type="ORF">ASPCAL00410</name>
</gene>
<organism evidence="1 2">
    <name type="scientific">Aspergillus calidoustus</name>
    <dbReference type="NCBI Taxonomy" id="454130"/>
    <lineage>
        <taxon>Eukaryota</taxon>
        <taxon>Fungi</taxon>
        <taxon>Dikarya</taxon>
        <taxon>Ascomycota</taxon>
        <taxon>Pezizomycotina</taxon>
        <taxon>Eurotiomycetes</taxon>
        <taxon>Eurotiomycetidae</taxon>
        <taxon>Eurotiales</taxon>
        <taxon>Aspergillaceae</taxon>
        <taxon>Aspergillus</taxon>
        <taxon>Aspergillus subgen. Nidulantes</taxon>
    </lineage>
</organism>
<dbReference type="Gene3D" id="3.90.1140.10">
    <property type="entry name" value="Cyclic phosphodiesterase"/>
    <property type="match status" value="1"/>
</dbReference>
<dbReference type="STRING" id="454130.A0A0U5FRF9"/>
<evidence type="ECO:0008006" key="3">
    <source>
        <dbReference type="Google" id="ProtNLM"/>
    </source>
</evidence>
<dbReference type="EMBL" id="CDMC01000001">
    <property type="protein sequence ID" value="CEL00814.1"/>
    <property type="molecule type" value="Genomic_DNA"/>
</dbReference>
<dbReference type="Proteomes" id="UP000054771">
    <property type="component" value="Unassembled WGS sequence"/>
</dbReference>
<keyword evidence="2" id="KW-1185">Reference proteome</keyword>
<sequence>MSSRKPSWGYIAKESILKITTFVTYQEEPTMTLPMAGASQAATNPFSQLIIDCDNDSNKIQARYNAHRSNRNALFREKLLAKDFSGWQVDEILRNLILAQETAKTNAHSTPNENGNGIQAPFVDHRHNLNFYVRPPKHIREIVTEIQAELRDVAPTLWFSPPESLHITVLEVASSRTAEEVDALAAHLHEKTGAASKLVNYTNSPHHRARLVKPMLSYDASAMALSFLPAVDEPTNHSSLSDAYSYHHLRRDLAHQVLETGITLGARYVVPSAHVTLARCVSQDGSDAKYVMRLVERIEKVNGMLKEKYWPADGLMPLRGEWVIGEKEGLEMNKGTSWYGGGDKILVGEGFE</sequence>
<accession>A0A0U5FRF9</accession>
<dbReference type="InterPro" id="IPR009097">
    <property type="entry name" value="Cyclic_Pdiesterase"/>
</dbReference>
<evidence type="ECO:0000313" key="1">
    <source>
        <dbReference type="EMBL" id="CEL00814.1"/>
    </source>
</evidence>
<reference evidence="2" key="1">
    <citation type="journal article" date="2016" name="Genome Announc.">
        <title>Draft genome sequences of fungus Aspergillus calidoustus.</title>
        <authorList>
            <person name="Horn F."/>
            <person name="Linde J."/>
            <person name="Mattern D.J."/>
            <person name="Walther G."/>
            <person name="Guthke R."/>
            <person name="Scherlach K."/>
            <person name="Martin K."/>
            <person name="Brakhage A.A."/>
            <person name="Petzke L."/>
            <person name="Valiante V."/>
        </authorList>
    </citation>
    <scope>NUCLEOTIDE SEQUENCE [LARGE SCALE GENOMIC DNA]</scope>
    <source>
        <strain evidence="2">SF006504</strain>
    </source>
</reference>
<dbReference type="SUPFAM" id="SSF55144">
    <property type="entry name" value="LigT-like"/>
    <property type="match status" value="1"/>
</dbReference>
<protein>
    <recommendedName>
        <fullName evidence="3">RNA ligase/cyclic nucleotide phosphodiesterase</fullName>
    </recommendedName>
</protein>